<keyword evidence="2" id="KW-1185">Reference proteome</keyword>
<accession>A0A2S9YGT6</accession>
<comment type="caution">
    <text evidence="1">The sequence shown here is derived from an EMBL/GenBank/DDBJ whole genome shotgun (WGS) entry which is preliminary data.</text>
</comment>
<evidence type="ECO:0000313" key="2">
    <source>
        <dbReference type="Proteomes" id="UP000237968"/>
    </source>
</evidence>
<organism evidence="1 2">
    <name type="scientific">Enhygromyxa salina</name>
    <dbReference type="NCBI Taxonomy" id="215803"/>
    <lineage>
        <taxon>Bacteria</taxon>
        <taxon>Pseudomonadati</taxon>
        <taxon>Myxococcota</taxon>
        <taxon>Polyangia</taxon>
        <taxon>Nannocystales</taxon>
        <taxon>Nannocystaceae</taxon>
        <taxon>Enhygromyxa</taxon>
    </lineage>
</organism>
<sequence>MVSCSESIGCPLTPGQFEALADEIATLAARVDVAEHALLTRLRLFGSCEAWGPLGFLSCATNKWVMGALFTGKKIGGRRPPAR</sequence>
<dbReference type="EMBL" id="PVNK01000047">
    <property type="protein sequence ID" value="PRQ04251.1"/>
    <property type="molecule type" value="Genomic_DNA"/>
</dbReference>
<proteinExistence type="predicted"/>
<evidence type="ECO:0000313" key="1">
    <source>
        <dbReference type="EMBL" id="PRQ04251.1"/>
    </source>
</evidence>
<protein>
    <submittedName>
        <fullName evidence="1">Uncharacterized protein</fullName>
    </submittedName>
</protein>
<dbReference type="Proteomes" id="UP000237968">
    <property type="component" value="Unassembled WGS sequence"/>
</dbReference>
<dbReference type="AlphaFoldDB" id="A0A2S9YGT6"/>
<gene>
    <name evidence="1" type="ORF">ENSA5_09000</name>
</gene>
<name>A0A2S9YGT6_9BACT</name>
<reference evidence="1 2" key="1">
    <citation type="submission" date="2018-03" db="EMBL/GenBank/DDBJ databases">
        <title>Draft Genome Sequences of the Obligatory Marine Myxobacteria Enhygromyxa salina SWB005.</title>
        <authorList>
            <person name="Poehlein A."/>
            <person name="Moghaddam J.A."/>
            <person name="Harms H."/>
            <person name="Alanjari M."/>
            <person name="Koenig G.M."/>
            <person name="Daniel R."/>
            <person name="Schaeberle T.F."/>
        </authorList>
    </citation>
    <scope>NUCLEOTIDE SEQUENCE [LARGE SCALE GENOMIC DNA]</scope>
    <source>
        <strain evidence="1 2">SWB005</strain>
    </source>
</reference>